<keyword evidence="3" id="KW-0285">Flavoprotein</keyword>
<dbReference type="SUPFAM" id="SSF51905">
    <property type="entry name" value="FAD/NAD(P)-binding domain"/>
    <property type="match status" value="1"/>
</dbReference>
<dbReference type="OrthoDB" id="424974at2759"/>
<organism evidence="10 11">
    <name type="scientific">Porphyridium purpureum</name>
    <name type="common">Red alga</name>
    <name type="synonym">Porphyridium cruentum</name>
    <dbReference type="NCBI Taxonomy" id="35688"/>
    <lineage>
        <taxon>Eukaryota</taxon>
        <taxon>Rhodophyta</taxon>
        <taxon>Bangiophyceae</taxon>
        <taxon>Porphyridiales</taxon>
        <taxon>Porphyridiaceae</taxon>
        <taxon>Porphyridium</taxon>
    </lineage>
</organism>
<evidence type="ECO:0000256" key="6">
    <source>
        <dbReference type="ARBA" id="ARBA00022842"/>
    </source>
</evidence>
<dbReference type="InterPro" id="IPR042086">
    <property type="entry name" value="MeTrfase_capping"/>
</dbReference>
<dbReference type="Gene3D" id="3.50.50.60">
    <property type="entry name" value="FAD/NAD(P)-binding domain"/>
    <property type="match status" value="1"/>
</dbReference>
<evidence type="ECO:0000256" key="4">
    <source>
        <dbReference type="ARBA" id="ARBA00022723"/>
    </source>
</evidence>
<keyword evidence="7" id="KW-0560">Oxidoreductase</keyword>
<keyword evidence="4" id="KW-0479">Metal-binding</keyword>
<feature type="region of interest" description="Disordered" evidence="8">
    <location>
        <begin position="478"/>
        <end position="498"/>
    </location>
</feature>
<dbReference type="SUPFAM" id="SSF53335">
    <property type="entry name" value="S-adenosyl-L-methionine-dependent methyltransferases"/>
    <property type="match status" value="1"/>
</dbReference>
<evidence type="ECO:0000256" key="2">
    <source>
        <dbReference type="ARBA" id="ARBA00010989"/>
    </source>
</evidence>
<dbReference type="InterPro" id="IPR029063">
    <property type="entry name" value="SAM-dependent_MTases_sf"/>
</dbReference>
<proteinExistence type="inferred from homology"/>
<dbReference type="PANTHER" id="PTHR10961:SF7">
    <property type="entry name" value="FAD DEPENDENT OXIDOREDUCTASE DOMAIN-CONTAINING PROTEIN"/>
    <property type="match status" value="1"/>
</dbReference>
<accession>A0A5J4Z3J4</accession>
<dbReference type="InterPro" id="IPR005299">
    <property type="entry name" value="MeTrfase_7"/>
</dbReference>
<evidence type="ECO:0000256" key="1">
    <source>
        <dbReference type="ARBA" id="ARBA00001974"/>
    </source>
</evidence>
<dbReference type="GO" id="GO:0050660">
    <property type="term" value="F:flavin adenine dinucleotide binding"/>
    <property type="evidence" value="ECO:0007669"/>
    <property type="project" value="InterPro"/>
</dbReference>
<dbReference type="InterPro" id="IPR006076">
    <property type="entry name" value="FAD-dep_OxRdtase"/>
</dbReference>
<sequence length="876" mass="96925">MRRLWRPGSGHDGHERFYSRSWNPSKRCSSDGAADPASLRAVGRRLTPWLAQHARDVDVVIVGAGMAGTAAAYQLSKQDPEMNGVVLEMGDAVAHERSSSYGESRMFRQMYSDPYFSELQTTALRMWRELEAESGTKLLSENGLLFYGEPDTGETVEGSIPSAISMMQQRGISHDVLPNTAALYATCDGMTYAEQADMGVIEHEAGSVNSSLACEEMMRLAQESGRWQLELNCQVTDVWRDSDKAGSNGISGDENELYCILTHDGQIYRARKVVLCAGAWANDLLAHFDVQLDMEVWKVHWGHYKIQSEKQPRQWFFFGKEDALFYGFPKQGDHTPVGKVGVDFAPARDRMRSMSHFDYTPDESPGGVVAQIDAFVSERWGTLYGERQDMYTSPYAVTRDAMFVLDTLPGHPSVSLFTAGNGRAFKFAPLLGHALGCLVRGVPETEFDISRMAVSRPGLMTRLDTEAQPVENSIVDASDTSDSHVQPQEQQHHHHQHLGNGTVAKVCDEPPLTSAAFGRAHVPYGEVGEAIYSKLTLGCFDVVIKSMDLLESALRAMVGIGGEKELSLVSMVDFGSADGGPEMPMIQAIKALLPPTCELDVCFEDQPNNDFKSLFYLAAGLKPLPLGSTPLADIPGVYYTACGRGFFEQCRPAASVDLCTSYTAVHWLSRVPCLLDDAVHHTTTNSVEAKRAFRAQAEADWRLFLAHRAKELRPGGQMVIATLAQDPAGHCLGFNGKSGFKCMYEEMNSCWSEMKQSGRISQHEYEAATFPNYYRSTEELSAPFLDGSVGLKLKHLDWRYSECPYGRGKGSPAELIGTIRTWSNSVFLSALSDERCAEEKAALVDELYERYAQRIANDPSHHAMDYVHAYLLAEKV</sequence>
<keyword evidence="11" id="KW-1185">Reference proteome</keyword>
<evidence type="ECO:0000256" key="3">
    <source>
        <dbReference type="ARBA" id="ARBA00022630"/>
    </source>
</evidence>
<evidence type="ECO:0000313" key="11">
    <source>
        <dbReference type="Proteomes" id="UP000324585"/>
    </source>
</evidence>
<reference evidence="11" key="1">
    <citation type="journal article" date="2019" name="Nat. Commun.">
        <title>Expansion of phycobilisome linker gene families in mesophilic red algae.</title>
        <authorList>
            <person name="Lee J."/>
            <person name="Kim D."/>
            <person name="Bhattacharya D."/>
            <person name="Yoon H.S."/>
        </authorList>
    </citation>
    <scope>NUCLEOTIDE SEQUENCE [LARGE SCALE GENOMIC DNA]</scope>
    <source>
        <strain evidence="11">CCMP 1328</strain>
    </source>
</reference>
<evidence type="ECO:0000256" key="5">
    <source>
        <dbReference type="ARBA" id="ARBA00022827"/>
    </source>
</evidence>
<comment type="caution">
    <text evidence="10">The sequence shown here is derived from an EMBL/GenBank/DDBJ whole genome shotgun (WGS) entry which is preliminary data.</text>
</comment>
<dbReference type="Pfam" id="PF03492">
    <property type="entry name" value="Methyltransf_7"/>
    <property type="match status" value="1"/>
</dbReference>
<comment type="similarity">
    <text evidence="2">Belongs to the MSOX/MTOX family.</text>
</comment>
<dbReference type="EMBL" id="VRMN01000001">
    <property type="protein sequence ID" value="KAA8497474.1"/>
    <property type="molecule type" value="Genomic_DNA"/>
</dbReference>
<dbReference type="GO" id="GO:0008168">
    <property type="term" value="F:methyltransferase activity"/>
    <property type="evidence" value="ECO:0007669"/>
    <property type="project" value="InterPro"/>
</dbReference>
<dbReference type="Pfam" id="PF01266">
    <property type="entry name" value="DAO"/>
    <property type="match status" value="1"/>
</dbReference>
<dbReference type="PANTHER" id="PTHR10961">
    <property type="entry name" value="PEROXISOMAL SARCOSINE OXIDASE"/>
    <property type="match status" value="1"/>
</dbReference>
<dbReference type="Gene3D" id="3.30.9.10">
    <property type="entry name" value="D-Amino Acid Oxidase, subunit A, domain 2"/>
    <property type="match status" value="1"/>
</dbReference>
<evidence type="ECO:0000313" key="10">
    <source>
        <dbReference type="EMBL" id="KAA8497474.1"/>
    </source>
</evidence>
<dbReference type="Proteomes" id="UP000324585">
    <property type="component" value="Unassembled WGS sequence"/>
</dbReference>
<gene>
    <name evidence="10" type="ORF">FVE85_5059</name>
</gene>
<feature type="domain" description="FAD dependent oxidoreductase" evidence="9">
    <location>
        <begin position="58"/>
        <end position="435"/>
    </location>
</feature>
<dbReference type="InterPro" id="IPR045170">
    <property type="entry name" value="MTOX"/>
</dbReference>
<evidence type="ECO:0000259" key="9">
    <source>
        <dbReference type="Pfam" id="PF01266"/>
    </source>
</evidence>
<dbReference type="Gene3D" id="1.10.1200.270">
    <property type="entry name" value="Methyltransferase, alpha-helical capping domain"/>
    <property type="match status" value="1"/>
</dbReference>
<dbReference type="Gene3D" id="3.40.50.150">
    <property type="entry name" value="Vaccinia Virus protein VP39"/>
    <property type="match status" value="1"/>
</dbReference>
<comment type="cofactor">
    <cofactor evidence="1">
        <name>FAD</name>
        <dbReference type="ChEBI" id="CHEBI:57692"/>
    </cofactor>
</comment>
<keyword evidence="6" id="KW-0460">Magnesium</keyword>
<dbReference type="GO" id="GO:0046872">
    <property type="term" value="F:metal ion binding"/>
    <property type="evidence" value="ECO:0007669"/>
    <property type="project" value="UniProtKB-KW"/>
</dbReference>
<protein>
    <submittedName>
        <fullName evidence="10">N-methyl-L-tryptophan oxidase</fullName>
    </submittedName>
</protein>
<dbReference type="GO" id="GO:0008115">
    <property type="term" value="F:sarcosine oxidase activity"/>
    <property type="evidence" value="ECO:0007669"/>
    <property type="project" value="TreeGrafter"/>
</dbReference>
<dbReference type="AlphaFoldDB" id="A0A5J4Z3J4"/>
<evidence type="ECO:0000256" key="7">
    <source>
        <dbReference type="ARBA" id="ARBA00023002"/>
    </source>
</evidence>
<evidence type="ECO:0000256" key="8">
    <source>
        <dbReference type="SAM" id="MobiDB-lite"/>
    </source>
</evidence>
<keyword evidence="5" id="KW-0274">FAD</keyword>
<name>A0A5J4Z3J4_PORPP</name>
<dbReference type="InterPro" id="IPR036188">
    <property type="entry name" value="FAD/NAD-bd_sf"/>
</dbReference>